<keyword evidence="4" id="KW-0472">Membrane</keyword>
<dbReference type="SMART" id="SM00020">
    <property type="entry name" value="Tryp_SPc"/>
    <property type="match status" value="1"/>
</dbReference>
<dbReference type="Proteomes" id="UP000188320">
    <property type="component" value="Unassembled WGS sequence"/>
</dbReference>
<sequence length="336" mass="36096">MDLKSLISLLLFQLFVVNGDQQVKRDNSSESISKFDLTSNQRVVNGVPALINEFPYAVFIYIDLGSSGEVCTGSLISDSVVVTAAHCLLKDLKEPYSPSKFLVSAGSIKSIDTNTNRFKVKATYSHPKFNKNSLANDIGLLVLSSPVPSSIATPVSIYDDVVGDGMNVTAAGWGVTSNNANASASKVLNKVPLIVSSSSTCKTLNPFWKNNNDYSICTVNVKNQDTCYGDSGGPLTYIEDGAHLLVGLTSMGNAPGDDTTSSLCGVNGGAAYYTHVFYFIDWISQTTGIKKEDLLDKTSRSNLQPQTSAATRKGSQVFLPISFSLLFIAFTLLLFM</sequence>
<evidence type="ECO:0000313" key="8">
    <source>
        <dbReference type="Proteomes" id="UP000188320"/>
    </source>
</evidence>
<evidence type="ECO:0000256" key="1">
    <source>
        <dbReference type="ARBA" id="ARBA00007664"/>
    </source>
</evidence>
<dbReference type="InterPro" id="IPR009003">
    <property type="entry name" value="Peptidase_S1_PA"/>
</dbReference>
<keyword evidence="5" id="KW-0732">Signal</keyword>
<dbReference type="PROSITE" id="PS50240">
    <property type="entry name" value="TRYPSIN_DOM"/>
    <property type="match status" value="1"/>
</dbReference>
<keyword evidence="3" id="KW-0645">Protease</keyword>
<dbReference type="SUPFAM" id="SSF50494">
    <property type="entry name" value="Trypsin-like serine proteases"/>
    <property type="match status" value="1"/>
</dbReference>
<name>A0A1R1PSE1_ZANCU</name>
<dbReference type="OrthoDB" id="6380398at2759"/>
<evidence type="ECO:0000313" key="7">
    <source>
        <dbReference type="EMBL" id="OMH83906.1"/>
    </source>
</evidence>
<feature type="chain" id="PRO_5012683907" evidence="5">
    <location>
        <begin position="20"/>
        <end position="336"/>
    </location>
</feature>
<gene>
    <name evidence="7" type="ORF">AX774_g2586</name>
</gene>
<dbReference type="AlphaFoldDB" id="A0A1R1PSE1"/>
<dbReference type="InterPro" id="IPR033116">
    <property type="entry name" value="TRYPSIN_SER"/>
</dbReference>
<evidence type="ECO:0000259" key="6">
    <source>
        <dbReference type="PROSITE" id="PS50240"/>
    </source>
</evidence>
<protein>
    <submittedName>
        <fullName evidence="7">Chymotrypsin B</fullName>
    </submittedName>
</protein>
<keyword evidence="4" id="KW-0812">Transmembrane</keyword>
<dbReference type="InterPro" id="IPR001314">
    <property type="entry name" value="Peptidase_S1A"/>
</dbReference>
<evidence type="ECO:0000256" key="2">
    <source>
        <dbReference type="ARBA" id="ARBA00023157"/>
    </source>
</evidence>
<organism evidence="7 8">
    <name type="scientific">Zancudomyces culisetae</name>
    <name type="common">Gut fungus</name>
    <name type="synonym">Smittium culisetae</name>
    <dbReference type="NCBI Taxonomy" id="1213189"/>
    <lineage>
        <taxon>Eukaryota</taxon>
        <taxon>Fungi</taxon>
        <taxon>Fungi incertae sedis</taxon>
        <taxon>Zoopagomycota</taxon>
        <taxon>Kickxellomycotina</taxon>
        <taxon>Harpellomycetes</taxon>
        <taxon>Harpellales</taxon>
        <taxon>Legeriomycetaceae</taxon>
        <taxon>Zancudomyces</taxon>
    </lineage>
</organism>
<evidence type="ECO:0000256" key="4">
    <source>
        <dbReference type="SAM" id="Phobius"/>
    </source>
</evidence>
<dbReference type="FunFam" id="2.40.10.10:FF:000068">
    <property type="entry name" value="transmembrane protease serine 2"/>
    <property type="match status" value="1"/>
</dbReference>
<dbReference type="GO" id="GO:0004252">
    <property type="term" value="F:serine-type endopeptidase activity"/>
    <property type="evidence" value="ECO:0007669"/>
    <property type="project" value="InterPro"/>
</dbReference>
<keyword evidence="2" id="KW-1015">Disulfide bond</keyword>
<keyword evidence="3" id="KW-0720">Serine protease</keyword>
<dbReference type="CDD" id="cd00190">
    <property type="entry name" value="Tryp_SPc"/>
    <property type="match status" value="1"/>
</dbReference>
<accession>A0A1R1PSE1</accession>
<dbReference type="PANTHER" id="PTHR24276:SF91">
    <property type="entry name" value="AT26814P-RELATED"/>
    <property type="match status" value="1"/>
</dbReference>
<dbReference type="GO" id="GO:0006508">
    <property type="term" value="P:proteolysis"/>
    <property type="evidence" value="ECO:0007669"/>
    <property type="project" value="UniProtKB-KW"/>
</dbReference>
<feature type="transmembrane region" description="Helical" evidence="4">
    <location>
        <begin position="317"/>
        <end position="335"/>
    </location>
</feature>
<dbReference type="Gene3D" id="2.40.10.10">
    <property type="entry name" value="Trypsin-like serine proteases"/>
    <property type="match status" value="1"/>
</dbReference>
<dbReference type="Pfam" id="PF00089">
    <property type="entry name" value="Trypsin"/>
    <property type="match status" value="1"/>
</dbReference>
<proteinExistence type="inferred from homology"/>
<comment type="similarity">
    <text evidence="1">Belongs to the peptidase S1 family.</text>
</comment>
<dbReference type="InterPro" id="IPR018114">
    <property type="entry name" value="TRYPSIN_HIS"/>
</dbReference>
<dbReference type="PROSITE" id="PS00135">
    <property type="entry name" value="TRYPSIN_SER"/>
    <property type="match status" value="1"/>
</dbReference>
<dbReference type="PROSITE" id="PS00134">
    <property type="entry name" value="TRYPSIN_HIS"/>
    <property type="match status" value="1"/>
</dbReference>
<dbReference type="InterPro" id="IPR001254">
    <property type="entry name" value="Trypsin_dom"/>
</dbReference>
<keyword evidence="4" id="KW-1133">Transmembrane helix</keyword>
<evidence type="ECO:0000256" key="5">
    <source>
        <dbReference type="SAM" id="SignalP"/>
    </source>
</evidence>
<dbReference type="InterPro" id="IPR050430">
    <property type="entry name" value="Peptidase_S1"/>
</dbReference>
<comment type="caution">
    <text evidence="7">The sequence shown here is derived from an EMBL/GenBank/DDBJ whole genome shotgun (WGS) entry which is preliminary data.</text>
</comment>
<evidence type="ECO:0000256" key="3">
    <source>
        <dbReference type="RuleBase" id="RU363034"/>
    </source>
</evidence>
<feature type="domain" description="Peptidase S1" evidence="6">
    <location>
        <begin position="43"/>
        <end position="288"/>
    </location>
</feature>
<feature type="signal peptide" evidence="5">
    <location>
        <begin position="1"/>
        <end position="19"/>
    </location>
</feature>
<keyword evidence="3" id="KW-0378">Hydrolase</keyword>
<keyword evidence="8" id="KW-1185">Reference proteome</keyword>
<reference evidence="8" key="1">
    <citation type="submission" date="2017-01" db="EMBL/GenBank/DDBJ databases">
        <authorList>
            <person name="Wang Y."/>
            <person name="White M."/>
            <person name="Kvist S."/>
            <person name="Moncalvo J.-M."/>
        </authorList>
    </citation>
    <scope>NUCLEOTIDE SEQUENCE [LARGE SCALE GENOMIC DNA]</scope>
    <source>
        <strain evidence="8">COL-18-3</strain>
    </source>
</reference>
<dbReference type="PRINTS" id="PR00722">
    <property type="entry name" value="CHYMOTRYPSIN"/>
</dbReference>
<dbReference type="EMBL" id="LSSK01000290">
    <property type="protein sequence ID" value="OMH83906.1"/>
    <property type="molecule type" value="Genomic_DNA"/>
</dbReference>
<dbReference type="PANTHER" id="PTHR24276">
    <property type="entry name" value="POLYSERASE-RELATED"/>
    <property type="match status" value="1"/>
</dbReference>
<dbReference type="InterPro" id="IPR043504">
    <property type="entry name" value="Peptidase_S1_PA_chymotrypsin"/>
</dbReference>